<evidence type="ECO:0000313" key="1">
    <source>
        <dbReference type="EMBL" id="THV63096.1"/>
    </source>
</evidence>
<keyword evidence="2" id="KW-1185">Reference proteome</keyword>
<accession>A0ABY2RBW3</accession>
<dbReference type="Proteomes" id="UP000306038">
    <property type="component" value="Unassembled WGS sequence"/>
</dbReference>
<gene>
    <name evidence="1" type="ORF">EK417_01605</name>
</gene>
<protein>
    <submittedName>
        <fullName evidence="1">Uncharacterized protein</fullName>
    </submittedName>
</protein>
<evidence type="ECO:0000313" key="2">
    <source>
        <dbReference type="Proteomes" id="UP000306038"/>
    </source>
</evidence>
<reference evidence="1 2" key="1">
    <citation type="submission" date="2019-01" db="EMBL/GenBank/DDBJ databases">
        <authorList>
            <person name="B I."/>
            <person name="Ch S."/>
            <person name="Ch V.R."/>
        </authorList>
    </citation>
    <scope>NUCLEOTIDE SEQUENCE [LARGE SCALE GENOMIC DNA]</scope>
    <source>
        <strain evidence="1 2">JC507</strain>
    </source>
</reference>
<comment type="caution">
    <text evidence="1">The sequence shown here is derived from an EMBL/GenBank/DDBJ whole genome shotgun (WGS) entry which is preliminary data.</text>
</comment>
<dbReference type="EMBL" id="SDLV01000003">
    <property type="protein sequence ID" value="THV63096.1"/>
    <property type="molecule type" value="Genomic_DNA"/>
</dbReference>
<name>A0ABY2RBW3_9FLAO</name>
<dbReference type="RefSeq" id="WP_136521142.1">
    <property type="nucleotide sequence ID" value="NZ_SDLV01000003.1"/>
</dbReference>
<sequence length="224" mass="26671">MKNTFIILLSIASNYCLGQNDLEIRIVNDTIKKVSYFDQNNIVYNITNNSEKNYLLILDAAEFNEDPEYAVEPFFIGLPDYYLYEKNTLLSPMFSFGARSTNSHHQFDLSSKEFQKFRKQFLKEFDEFEMKIAYRISKKIIIIKSKEKKIFSTKVNFPSYMGRYFNMENSKDYYFQVSLQSPQELISKYYKVLQNKNKELEPIIFTGQIFSNKIPLIYEVYNNQ</sequence>
<organism evidence="1 2">
    <name type="scientific">Chryseobacterium candidae</name>
    <dbReference type="NCBI Taxonomy" id="1978493"/>
    <lineage>
        <taxon>Bacteria</taxon>
        <taxon>Pseudomonadati</taxon>
        <taxon>Bacteroidota</taxon>
        <taxon>Flavobacteriia</taxon>
        <taxon>Flavobacteriales</taxon>
        <taxon>Weeksellaceae</taxon>
        <taxon>Chryseobacterium group</taxon>
        <taxon>Chryseobacterium</taxon>
    </lineage>
</organism>
<proteinExistence type="predicted"/>